<evidence type="ECO:0000259" key="2">
    <source>
        <dbReference type="Pfam" id="PF23603"/>
    </source>
</evidence>
<name>A0A8X8D0E1_POPTO</name>
<dbReference type="AlphaFoldDB" id="A0A8X8D0E1"/>
<dbReference type="CDD" id="cd11660">
    <property type="entry name" value="SANT_TRF"/>
    <property type="match status" value="1"/>
</dbReference>
<dbReference type="GO" id="GO:0043565">
    <property type="term" value="F:sequence-specific DNA binding"/>
    <property type="evidence" value="ECO:0007669"/>
    <property type="project" value="UniProtKB-ARBA"/>
</dbReference>
<dbReference type="InterPro" id="IPR057625">
    <property type="entry name" value="TPR1-6-like_ubiquitin"/>
</dbReference>
<dbReference type="PANTHER" id="PTHR21717:SF83">
    <property type="match status" value="1"/>
</dbReference>
<proteinExistence type="predicted"/>
<accession>A0A8X8D0E1</accession>
<keyword evidence="1" id="KW-0238">DNA-binding</keyword>
<organism evidence="3 4">
    <name type="scientific">Populus tomentosa</name>
    <name type="common">Chinese white poplar</name>
    <dbReference type="NCBI Taxonomy" id="118781"/>
    <lineage>
        <taxon>Eukaryota</taxon>
        <taxon>Viridiplantae</taxon>
        <taxon>Streptophyta</taxon>
        <taxon>Embryophyta</taxon>
        <taxon>Tracheophyta</taxon>
        <taxon>Spermatophyta</taxon>
        <taxon>Magnoliopsida</taxon>
        <taxon>eudicotyledons</taxon>
        <taxon>Gunneridae</taxon>
        <taxon>Pentapetalae</taxon>
        <taxon>rosids</taxon>
        <taxon>fabids</taxon>
        <taxon>Malpighiales</taxon>
        <taxon>Salicaceae</taxon>
        <taxon>Saliceae</taxon>
        <taxon>Populus</taxon>
    </lineage>
</organism>
<feature type="domain" description="Telomere repeat-binding protein 1-6-like ubiquitin-like" evidence="2">
    <location>
        <begin position="376"/>
        <end position="424"/>
    </location>
</feature>
<protein>
    <recommendedName>
        <fullName evidence="2">Telomere repeat-binding protein 1-6-like ubiquitin-like domain-containing protein</fullName>
    </recommendedName>
</protein>
<dbReference type="EMBL" id="JAAWWB010000011">
    <property type="protein sequence ID" value="KAG6771559.1"/>
    <property type="molecule type" value="Genomic_DNA"/>
</dbReference>
<gene>
    <name evidence="3" type="ORF">POTOM_022931</name>
</gene>
<evidence type="ECO:0000313" key="4">
    <source>
        <dbReference type="Proteomes" id="UP000886885"/>
    </source>
</evidence>
<dbReference type="Proteomes" id="UP000886885">
    <property type="component" value="Chromosome 6A"/>
</dbReference>
<keyword evidence="4" id="KW-1185">Reference proteome</keyword>
<comment type="caution">
    <text evidence="3">The sequence shown here is derived from an EMBL/GenBank/DDBJ whole genome shotgun (WGS) entry which is preliminary data.</text>
</comment>
<evidence type="ECO:0000256" key="1">
    <source>
        <dbReference type="ARBA" id="ARBA00023125"/>
    </source>
</evidence>
<sequence>MSQRPKGYKVWWFSGGFDDHTILKDMVFQRRLDYGFDGYQVPVVPRASRSTRGRGPIRKKSENNQKHAFEILASVAGEILQEEETSAPTNTTCDKDLCNVKNTIQQKQVDRGKFLIMEPLLGEPCNEKAFACIPDFASEHFDYPETIYVVEKLVVVNSKNIGGSSSCEINGESFHARKIFKGKVEGLTERKPKAELVKSSSIESGTLFVKDGSEDAMVLDASSIGHASLKSNVKSSLFKDCIGLCPFSRPCADVEVVSRDDDRNPSGCSQYGAMPKTSKPLSYIETQRMNLKTKPLFRNGRTIYSCQRSQKIFPFKKRKFFDQSTLPTFDGAFHCEDIFNSSNKRTNGNNMLVYAATESSSSVTSQHASLDSRDYNVKLSIKSFKVPELFIEIPTTTTVGSLKRTVMEAITAILGDGLHVGIFSKERRHAKMMLPPHTKNPSNLPFSAPGGITRHTTFLMLQAGTSHASSIPAETNFNSSVGSDLGAVCSLAKASTADKMSDSRALVPVPAIGRGELSVVPFNCKSMHPEFGQRRIRRPFTVAEVKALVQAIERLGTGRWCDVKLHAFDKANHQTYIDLKVSDSLLYAL</sequence>
<dbReference type="PANTHER" id="PTHR21717">
    <property type="entry name" value="TELOMERIC REPEAT BINDING PROTEIN"/>
    <property type="match status" value="1"/>
</dbReference>
<dbReference type="InterPro" id="IPR031105">
    <property type="entry name" value="TRP_plant"/>
</dbReference>
<dbReference type="OrthoDB" id="2020981at2759"/>
<evidence type="ECO:0000313" key="3">
    <source>
        <dbReference type="EMBL" id="KAG6771559.1"/>
    </source>
</evidence>
<dbReference type="Pfam" id="PF23603">
    <property type="entry name" value="Ubiquitin_TPR1"/>
    <property type="match status" value="1"/>
</dbReference>
<reference evidence="3" key="1">
    <citation type="journal article" date="2020" name="bioRxiv">
        <title>Hybrid origin of Populus tomentosa Carr. identified through genome sequencing and phylogenomic analysis.</title>
        <authorList>
            <person name="An X."/>
            <person name="Gao K."/>
            <person name="Chen Z."/>
            <person name="Li J."/>
            <person name="Yang X."/>
            <person name="Yang X."/>
            <person name="Zhou J."/>
            <person name="Guo T."/>
            <person name="Zhao T."/>
            <person name="Huang S."/>
            <person name="Miao D."/>
            <person name="Khan W.U."/>
            <person name="Rao P."/>
            <person name="Ye M."/>
            <person name="Lei B."/>
            <person name="Liao W."/>
            <person name="Wang J."/>
            <person name="Ji L."/>
            <person name="Li Y."/>
            <person name="Guo B."/>
            <person name="Mustafa N.S."/>
            <person name="Li S."/>
            <person name="Yun Q."/>
            <person name="Keller S.R."/>
            <person name="Mao J."/>
            <person name="Zhang R."/>
            <person name="Strauss S.H."/>
        </authorList>
    </citation>
    <scope>NUCLEOTIDE SEQUENCE</scope>
    <source>
        <strain evidence="3">GM15</strain>
        <tissue evidence="3">Leaf</tissue>
    </source>
</reference>